<dbReference type="RefSeq" id="XP_038809710.1">
    <property type="nucleotide sequence ID" value="XM_038953920.1"/>
</dbReference>
<gene>
    <name evidence="1" type="ORF">EAE98_006297</name>
</gene>
<organism evidence="1 2">
    <name type="scientific">Botrytis deweyae</name>
    <dbReference type="NCBI Taxonomy" id="2478750"/>
    <lineage>
        <taxon>Eukaryota</taxon>
        <taxon>Fungi</taxon>
        <taxon>Dikarya</taxon>
        <taxon>Ascomycota</taxon>
        <taxon>Pezizomycotina</taxon>
        <taxon>Leotiomycetes</taxon>
        <taxon>Helotiales</taxon>
        <taxon>Sclerotiniaceae</taxon>
        <taxon>Botrytis</taxon>
    </lineage>
</organism>
<evidence type="ECO:0000313" key="2">
    <source>
        <dbReference type="Proteomes" id="UP000783213"/>
    </source>
</evidence>
<dbReference type="GeneID" id="62233071"/>
<sequence>MFRRSRTCIRESPTYQTTYKHPKCSTAYLISLPVLESRFDWSIVKSVEVMVDLLDFASSVLWFCDRLFDGRKKS</sequence>
<accession>A0ABQ7IKH6</accession>
<evidence type="ECO:0000313" key="1">
    <source>
        <dbReference type="EMBL" id="KAF7926913.1"/>
    </source>
</evidence>
<dbReference type="Proteomes" id="UP000783213">
    <property type="component" value="Unassembled WGS sequence"/>
</dbReference>
<reference evidence="1 2" key="1">
    <citation type="journal article" date="2020" name="Genome Biol. Evol.">
        <title>Comparative genomics of Sclerotiniaceae.</title>
        <authorList>
            <person name="Valero Jimenez C.A."/>
            <person name="Steentjes M."/>
            <person name="Scholten O.E."/>
            <person name="Van Kan J.A.L."/>
        </authorList>
    </citation>
    <scope>NUCLEOTIDE SEQUENCE [LARGE SCALE GENOMIC DNA]</scope>
    <source>
        <strain evidence="1 2">B1</strain>
    </source>
</reference>
<proteinExistence type="predicted"/>
<name>A0ABQ7IKH6_9HELO</name>
<dbReference type="EMBL" id="RCSX01000013">
    <property type="protein sequence ID" value="KAF7926913.1"/>
    <property type="molecule type" value="Genomic_DNA"/>
</dbReference>
<keyword evidence="2" id="KW-1185">Reference proteome</keyword>
<comment type="caution">
    <text evidence="1">The sequence shown here is derived from an EMBL/GenBank/DDBJ whole genome shotgun (WGS) entry which is preliminary data.</text>
</comment>
<protein>
    <submittedName>
        <fullName evidence="1">Uncharacterized protein</fullName>
    </submittedName>
</protein>